<dbReference type="EMBL" id="CM046394">
    <property type="protein sequence ID" value="KAI8548731.1"/>
    <property type="molecule type" value="Genomic_DNA"/>
</dbReference>
<organism evidence="1 2">
    <name type="scientific">Rhododendron molle</name>
    <name type="common">Chinese azalea</name>
    <name type="synonym">Azalea mollis</name>
    <dbReference type="NCBI Taxonomy" id="49168"/>
    <lineage>
        <taxon>Eukaryota</taxon>
        <taxon>Viridiplantae</taxon>
        <taxon>Streptophyta</taxon>
        <taxon>Embryophyta</taxon>
        <taxon>Tracheophyta</taxon>
        <taxon>Spermatophyta</taxon>
        <taxon>Magnoliopsida</taxon>
        <taxon>eudicotyledons</taxon>
        <taxon>Gunneridae</taxon>
        <taxon>Pentapetalae</taxon>
        <taxon>asterids</taxon>
        <taxon>Ericales</taxon>
        <taxon>Ericaceae</taxon>
        <taxon>Ericoideae</taxon>
        <taxon>Rhodoreae</taxon>
        <taxon>Rhododendron</taxon>
    </lineage>
</organism>
<accession>A0ACC0N6W5</accession>
<evidence type="ECO:0000313" key="2">
    <source>
        <dbReference type="Proteomes" id="UP001062846"/>
    </source>
</evidence>
<proteinExistence type="predicted"/>
<reference evidence="1" key="1">
    <citation type="submission" date="2022-02" db="EMBL/GenBank/DDBJ databases">
        <title>Plant Genome Project.</title>
        <authorList>
            <person name="Zhang R.-G."/>
        </authorList>
    </citation>
    <scope>NUCLEOTIDE SEQUENCE</scope>
    <source>
        <strain evidence="1">AT1</strain>
    </source>
</reference>
<gene>
    <name evidence="1" type="ORF">RHMOL_Rhmol07G0296100</name>
</gene>
<comment type="caution">
    <text evidence="1">The sequence shown here is derived from an EMBL/GenBank/DDBJ whole genome shotgun (WGS) entry which is preliminary data.</text>
</comment>
<sequence>MTCGIEAPFFLRKFARRWILLPCWGLKLEERKIIFLKKLLKCKRKNLRIDRIHALYDLDEEFVYEEKVDFEDGASLSMIFFYFLTGKKII</sequence>
<protein>
    <submittedName>
        <fullName evidence="1">Uncharacterized protein</fullName>
    </submittedName>
</protein>
<keyword evidence="2" id="KW-1185">Reference proteome</keyword>
<evidence type="ECO:0000313" key="1">
    <source>
        <dbReference type="EMBL" id="KAI8548731.1"/>
    </source>
</evidence>
<dbReference type="Proteomes" id="UP001062846">
    <property type="component" value="Chromosome 7"/>
</dbReference>
<name>A0ACC0N6W5_RHOML</name>